<evidence type="ECO:0000256" key="10">
    <source>
        <dbReference type="ARBA" id="ARBA00084094"/>
    </source>
</evidence>
<evidence type="ECO:0000256" key="9">
    <source>
        <dbReference type="ARBA" id="ARBA00055534"/>
    </source>
</evidence>
<sequence length="271" mass="29599">MIQFLMMVSSLAHLTHGNITTRVIGAIPTVIEQYPILAQLLVTWDTIQYVQHCAGSILTTHHVLTAAHCFRYDYSGIAKNFSHPTYWKVRVGSSYRSHGGTVIDLQQIIVHPQFKPFTYENDLAIAILAKQLTFSDAIRQGAVPPMNTEIKPDSPCMLVGWGATETRGEPSEQLMRVGMFTVDHDVCKSRYAGLGATITNSMICAGRLDTGGADGCHGDSGGPLIYQGLIVGLVSFGHECGHPYYPGVYTKVASHTEWIVNAVTSTTNDRS</sequence>
<dbReference type="PRINTS" id="PR00722">
    <property type="entry name" value="CHYMOTRYPSIN"/>
</dbReference>
<evidence type="ECO:0000256" key="8">
    <source>
        <dbReference type="ARBA" id="ARBA00024195"/>
    </source>
</evidence>
<evidence type="ECO:0000256" key="2">
    <source>
        <dbReference type="ARBA" id="ARBA00022656"/>
    </source>
</evidence>
<dbReference type="InterPro" id="IPR018114">
    <property type="entry name" value="TRYPSIN_HIS"/>
</dbReference>
<evidence type="ECO:0000256" key="7">
    <source>
        <dbReference type="ARBA" id="ARBA00023240"/>
    </source>
</evidence>
<evidence type="ECO:0000256" key="5">
    <source>
        <dbReference type="ARBA" id="ARBA00022825"/>
    </source>
</evidence>
<dbReference type="PROSITE" id="PS00134">
    <property type="entry name" value="TRYPSIN_HIS"/>
    <property type="match status" value="1"/>
</dbReference>
<dbReference type="InterPro" id="IPR009003">
    <property type="entry name" value="Peptidase_S1_PA"/>
</dbReference>
<dbReference type="GO" id="GO:0006508">
    <property type="term" value="P:proteolysis"/>
    <property type="evidence" value="ECO:0007669"/>
    <property type="project" value="UniProtKB-KW"/>
</dbReference>
<evidence type="ECO:0000313" key="15">
    <source>
        <dbReference type="Proteomes" id="UP000299102"/>
    </source>
</evidence>
<dbReference type="PANTHER" id="PTHR24276">
    <property type="entry name" value="POLYSERASE-RELATED"/>
    <property type="match status" value="1"/>
</dbReference>
<dbReference type="AlphaFoldDB" id="A0A4C1VYV1"/>
<evidence type="ECO:0000259" key="13">
    <source>
        <dbReference type="PROSITE" id="PS50240"/>
    </source>
</evidence>
<gene>
    <name evidence="14" type="ORF">EVAR_49483_1</name>
</gene>
<comment type="subcellular location">
    <subcellularLocation>
        <location evidence="1">Secreted</location>
        <location evidence="1">Extracellular space</location>
    </subcellularLocation>
</comment>
<dbReference type="Gene3D" id="2.40.10.10">
    <property type="entry name" value="Trypsin-like serine proteases"/>
    <property type="match status" value="1"/>
</dbReference>
<evidence type="ECO:0000256" key="11">
    <source>
        <dbReference type="RuleBase" id="RU363034"/>
    </source>
</evidence>
<dbReference type="FunFam" id="2.40.10.10:FF:000002">
    <property type="entry name" value="Transmembrane protease serine"/>
    <property type="match status" value="1"/>
</dbReference>
<dbReference type="PROSITE" id="PS00135">
    <property type="entry name" value="TRYPSIN_SER"/>
    <property type="match status" value="1"/>
</dbReference>
<dbReference type="OrthoDB" id="448954at2759"/>
<evidence type="ECO:0000256" key="4">
    <source>
        <dbReference type="ARBA" id="ARBA00022801"/>
    </source>
</evidence>
<dbReference type="InterPro" id="IPR050430">
    <property type="entry name" value="Peptidase_S1"/>
</dbReference>
<dbReference type="Proteomes" id="UP000299102">
    <property type="component" value="Unassembled WGS sequence"/>
</dbReference>
<comment type="function">
    <text evidence="9">Fibrinolytic activity; shows preferential cleavage of Arg-Gly bonds in all three fibrinogen chains. Contact with the caterpillars causes severe bleeding, due the anticoagulant effect of the protein.</text>
</comment>
<dbReference type="EMBL" id="BGZK01000428">
    <property type="protein sequence ID" value="GBP42995.1"/>
    <property type="molecule type" value="Genomic_DNA"/>
</dbReference>
<evidence type="ECO:0000256" key="3">
    <source>
        <dbReference type="ARBA" id="ARBA00022670"/>
    </source>
</evidence>
<proteinExistence type="inferred from homology"/>
<feature type="domain" description="Peptidase S1" evidence="13">
    <location>
        <begin position="23"/>
        <end position="264"/>
    </location>
</feature>
<dbReference type="CDD" id="cd00190">
    <property type="entry name" value="Tryp_SPc"/>
    <property type="match status" value="1"/>
</dbReference>
<dbReference type="FunFam" id="2.40.10.10:FF:000068">
    <property type="entry name" value="transmembrane protease serine 2"/>
    <property type="match status" value="1"/>
</dbReference>
<dbReference type="InterPro" id="IPR043504">
    <property type="entry name" value="Peptidase_S1_PA_chymotrypsin"/>
</dbReference>
<keyword evidence="2" id="KW-0800">Toxin</keyword>
<dbReference type="GO" id="GO:0004252">
    <property type="term" value="F:serine-type endopeptidase activity"/>
    <property type="evidence" value="ECO:0007669"/>
    <property type="project" value="InterPro"/>
</dbReference>
<keyword evidence="15" id="KW-1185">Reference proteome</keyword>
<dbReference type="InterPro" id="IPR001254">
    <property type="entry name" value="Trypsin_dom"/>
</dbReference>
<keyword evidence="3 11" id="KW-0645">Protease</keyword>
<dbReference type="STRING" id="151549.A0A4C1VYV1"/>
<dbReference type="GO" id="GO:0005576">
    <property type="term" value="C:extracellular region"/>
    <property type="evidence" value="ECO:0007669"/>
    <property type="project" value="UniProtKB-SubCell"/>
</dbReference>
<name>A0A4C1VYV1_EUMVA</name>
<keyword evidence="4 11" id="KW-0378">Hydrolase</keyword>
<keyword evidence="7" id="KW-1199">Hemostasis impairing toxin</keyword>
<keyword evidence="12" id="KW-0732">Signal</keyword>
<dbReference type="Pfam" id="PF00089">
    <property type="entry name" value="Trypsin"/>
    <property type="match status" value="1"/>
</dbReference>
<dbReference type="SMART" id="SM00020">
    <property type="entry name" value="Tryp_SPc"/>
    <property type="match status" value="1"/>
</dbReference>
<dbReference type="GO" id="GO:0090729">
    <property type="term" value="F:toxin activity"/>
    <property type="evidence" value="ECO:0007669"/>
    <property type="project" value="UniProtKB-KW"/>
</dbReference>
<keyword evidence="10" id="KW-1205">Fibrinolytic toxin</keyword>
<dbReference type="PROSITE" id="PS50240">
    <property type="entry name" value="TRYPSIN_DOM"/>
    <property type="match status" value="1"/>
</dbReference>
<feature type="chain" id="PRO_5020024515" evidence="12">
    <location>
        <begin position="18"/>
        <end position="271"/>
    </location>
</feature>
<evidence type="ECO:0000256" key="6">
    <source>
        <dbReference type="ARBA" id="ARBA00023157"/>
    </source>
</evidence>
<evidence type="ECO:0000256" key="1">
    <source>
        <dbReference type="ARBA" id="ARBA00004239"/>
    </source>
</evidence>
<keyword evidence="6" id="KW-1015">Disulfide bond</keyword>
<keyword evidence="5 11" id="KW-0720">Serine protease</keyword>
<reference evidence="14 15" key="1">
    <citation type="journal article" date="2019" name="Commun. Biol.">
        <title>The bagworm genome reveals a unique fibroin gene that provides high tensile strength.</title>
        <authorList>
            <person name="Kono N."/>
            <person name="Nakamura H."/>
            <person name="Ohtoshi R."/>
            <person name="Tomita M."/>
            <person name="Numata K."/>
            <person name="Arakawa K."/>
        </authorList>
    </citation>
    <scope>NUCLEOTIDE SEQUENCE [LARGE SCALE GENOMIC DNA]</scope>
</reference>
<dbReference type="PANTHER" id="PTHR24276:SF91">
    <property type="entry name" value="AT26814P-RELATED"/>
    <property type="match status" value="1"/>
</dbReference>
<dbReference type="InterPro" id="IPR001314">
    <property type="entry name" value="Peptidase_S1A"/>
</dbReference>
<feature type="signal peptide" evidence="12">
    <location>
        <begin position="1"/>
        <end position="17"/>
    </location>
</feature>
<accession>A0A4C1VYV1</accession>
<comment type="similarity">
    <text evidence="8">Belongs to the peptidase S1 family. CLIP subfamily.</text>
</comment>
<evidence type="ECO:0000256" key="12">
    <source>
        <dbReference type="SAM" id="SignalP"/>
    </source>
</evidence>
<evidence type="ECO:0000313" key="14">
    <source>
        <dbReference type="EMBL" id="GBP42995.1"/>
    </source>
</evidence>
<dbReference type="InterPro" id="IPR033116">
    <property type="entry name" value="TRYPSIN_SER"/>
</dbReference>
<organism evidence="14 15">
    <name type="scientific">Eumeta variegata</name>
    <name type="common">Bagworm moth</name>
    <name type="synonym">Eumeta japonica</name>
    <dbReference type="NCBI Taxonomy" id="151549"/>
    <lineage>
        <taxon>Eukaryota</taxon>
        <taxon>Metazoa</taxon>
        <taxon>Ecdysozoa</taxon>
        <taxon>Arthropoda</taxon>
        <taxon>Hexapoda</taxon>
        <taxon>Insecta</taxon>
        <taxon>Pterygota</taxon>
        <taxon>Neoptera</taxon>
        <taxon>Endopterygota</taxon>
        <taxon>Lepidoptera</taxon>
        <taxon>Glossata</taxon>
        <taxon>Ditrysia</taxon>
        <taxon>Tineoidea</taxon>
        <taxon>Psychidae</taxon>
        <taxon>Oiketicinae</taxon>
        <taxon>Eumeta</taxon>
    </lineage>
</organism>
<dbReference type="SUPFAM" id="SSF50494">
    <property type="entry name" value="Trypsin-like serine proteases"/>
    <property type="match status" value="1"/>
</dbReference>
<comment type="caution">
    <text evidence="14">The sequence shown here is derived from an EMBL/GenBank/DDBJ whole genome shotgun (WGS) entry which is preliminary data.</text>
</comment>
<protein>
    <submittedName>
        <fullName evidence="14">Trypsin, alkaline C</fullName>
    </submittedName>
</protein>